<dbReference type="STRING" id="1531966.A0A0A1T5F3"/>
<dbReference type="PANTHER" id="PTHR48070">
    <property type="entry name" value="ESTERASE OVCA2"/>
    <property type="match status" value="1"/>
</dbReference>
<dbReference type="GO" id="GO:0005737">
    <property type="term" value="C:cytoplasm"/>
    <property type="evidence" value="ECO:0007669"/>
    <property type="project" value="TreeGrafter"/>
</dbReference>
<dbReference type="InterPro" id="IPR029058">
    <property type="entry name" value="AB_hydrolase_fold"/>
</dbReference>
<evidence type="ECO:0000313" key="5">
    <source>
        <dbReference type="Proteomes" id="UP000039046"/>
    </source>
</evidence>
<feature type="domain" description="Serine hydrolase" evidence="3">
    <location>
        <begin position="19"/>
        <end position="231"/>
    </location>
</feature>
<dbReference type="AlphaFoldDB" id="A0A0A1T5F3"/>
<dbReference type="GO" id="GO:0044550">
    <property type="term" value="P:secondary metabolite biosynthetic process"/>
    <property type="evidence" value="ECO:0007669"/>
    <property type="project" value="TreeGrafter"/>
</dbReference>
<dbReference type="EMBL" id="CDHN01000001">
    <property type="protein sequence ID" value="CEJ81532.1"/>
    <property type="molecule type" value="Genomic_DNA"/>
</dbReference>
<evidence type="ECO:0000256" key="2">
    <source>
        <dbReference type="ARBA" id="ARBA00022801"/>
    </source>
</evidence>
<dbReference type="HOGENOM" id="CLU_051938_0_2_1"/>
<evidence type="ECO:0000259" key="3">
    <source>
        <dbReference type="Pfam" id="PF03959"/>
    </source>
</evidence>
<organism evidence="4 5">
    <name type="scientific">[Torrubiella] hemipterigena</name>
    <dbReference type="NCBI Taxonomy" id="1531966"/>
    <lineage>
        <taxon>Eukaryota</taxon>
        <taxon>Fungi</taxon>
        <taxon>Dikarya</taxon>
        <taxon>Ascomycota</taxon>
        <taxon>Pezizomycotina</taxon>
        <taxon>Sordariomycetes</taxon>
        <taxon>Hypocreomycetidae</taxon>
        <taxon>Hypocreales</taxon>
        <taxon>Clavicipitaceae</taxon>
        <taxon>Clavicipitaceae incertae sedis</taxon>
        <taxon>'Torrubiella' clade</taxon>
    </lineage>
</organism>
<sequence>MGYFESSDTQNGDDVVKDKRPRILCLHGGGVNSEIFATQCRALIKQLSEFRLVFADAPFTSEAGPGILPTFKDFGPFRRWLRWKSSQPELSDDEAATALVKAIEDCKASDAGSGKWLGILGFSQGAKIAGSLLYNQQRGGEGDYKFGVLMAGRSPFVNLGREPHMSLIGAGVISRSASELPLPEKKLQIPTVHVLGLRDADVEWHRSMAHGFCEDPRIVEWDGGHRIPIKPVDVTAVTDEIHAIVEELELL</sequence>
<dbReference type="Proteomes" id="UP000039046">
    <property type="component" value="Unassembled WGS sequence"/>
</dbReference>
<keyword evidence="2" id="KW-0378">Hydrolase</keyword>
<name>A0A0A1T5F3_9HYPO</name>
<comment type="similarity">
    <text evidence="1">Belongs to the LovG family.</text>
</comment>
<evidence type="ECO:0000256" key="1">
    <source>
        <dbReference type="ARBA" id="ARBA00005863"/>
    </source>
</evidence>
<dbReference type="Pfam" id="PF03959">
    <property type="entry name" value="FSH1"/>
    <property type="match status" value="1"/>
</dbReference>
<reference evidence="4 5" key="1">
    <citation type="journal article" date="2015" name="Genome Announc.">
        <title>Draft Genome Sequence and Gene Annotation of the Entomopathogenic Fungus Verticillium hemipterigenum.</title>
        <authorList>
            <person name="Horn F."/>
            <person name="Habel A."/>
            <person name="Scharf D.H."/>
            <person name="Dworschak J."/>
            <person name="Brakhage A.A."/>
            <person name="Guthke R."/>
            <person name="Hertweck C."/>
            <person name="Linde J."/>
        </authorList>
    </citation>
    <scope>NUCLEOTIDE SEQUENCE [LARGE SCALE GENOMIC DNA]</scope>
</reference>
<dbReference type="SUPFAM" id="SSF53474">
    <property type="entry name" value="alpha/beta-Hydrolases"/>
    <property type="match status" value="1"/>
</dbReference>
<dbReference type="PANTHER" id="PTHR48070:SF3">
    <property type="entry name" value="ESTERASE DBAE-RELATED"/>
    <property type="match status" value="1"/>
</dbReference>
<dbReference type="OrthoDB" id="2094269at2759"/>
<evidence type="ECO:0000313" key="4">
    <source>
        <dbReference type="EMBL" id="CEJ81532.1"/>
    </source>
</evidence>
<dbReference type="GO" id="GO:0016787">
    <property type="term" value="F:hydrolase activity"/>
    <property type="evidence" value="ECO:0007669"/>
    <property type="project" value="UniProtKB-KW"/>
</dbReference>
<accession>A0A0A1T5F3</accession>
<proteinExistence type="inferred from homology"/>
<protein>
    <recommendedName>
        <fullName evidence="3">Serine hydrolase domain-containing protein</fullName>
    </recommendedName>
</protein>
<gene>
    <name evidence="4" type="ORF">VHEMI01653</name>
</gene>
<dbReference type="InterPro" id="IPR005645">
    <property type="entry name" value="FSH-like_dom"/>
</dbReference>
<dbReference type="GO" id="GO:0005634">
    <property type="term" value="C:nucleus"/>
    <property type="evidence" value="ECO:0007669"/>
    <property type="project" value="TreeGrafter"/>
</dbReference>
<keyword evidence="5" id="KW-1185">Reference proteome</keyword>
<dbReference type="InterPro" id="IPR050593">
    <property type="entry name" value="LovG"/>
</dbReference>
<dbReference type="Gene3D" id="3.40.50.1820">
    <property type="entry name" value="alpha/beta hydrolase"/>
    <property type="match status" value="1"/>
</dbReference>